<dbReference type="Gene3D" id="2.60.40.10">
    <property type="entry name" value="Immunoglobulins"/>
    <property type="match status" value="1"/>
</dbReference>
<dbReference type="STRING" id="86166.TAGGR_1759"/>
<reference evidence="3" key="1">
    <citation type="submission" date="2016-01" db="EMBL/GenBank/DDBJ databases">
        <title>Draft genome sequence of Thermodesulfovibrio aggregans strain TGE-P1.</title>
        <authorList>
            <person name="Sekiguchi Y."/>
            <person name="Ohashi A."/>
            <person name="Matsuura N."/>
            <person name="Tourlousse M.D."/>
        </authorList>
    </citation>
    <scope>NUCLEOTIDE SEQUENCE [LARGE SCALE GENOMIC DNA]</scope>
    <source>
        <strain evidence="3">TGE-P1</strain>
    </source>
</reference>
<proteinExistence type="predicted"/>
<dbReference type="EMBL" id="BCNO01000001">
    <property type="protein sequence ID" value="GAQ94575.1"/>
    <property type="molecule type" value="Genomic_DNA"/>
</dbReference>
<dbReference type="InterPro" id="IPR013783">
    <property type="entry name" value="Ig-like_fold"/>
</dbReference>
<gene>
    <name evidence="2" type="ORF">TAGGR_1759</name>
</gene>
<evidence type="ECO:0000256" key="1">
    <source>
        <dbReference type="SAM" id="MobiDB-lite"/>
    </source>
</evidence>
<evidence type="ECO:0000313" key="3">
    <source>
        <dbReference type="Proteomes" id="UP000054976"/>
    </source>
</evidence>
<dbReference type="OrthoDB" id="1440071at2"/>
<protein>
    <submittedName>
        <fullName evidence="2">Uncharacterized protein</fullName>
    </submittedName>
</protein>
<feature type="region of interest" description="Disordered" evidence="1">
    <location>
        <begin position="165"/>
        <end position="185"/>
    </location>
</feature>
<comment type="caution">
    <text evidence="2">The sequence shown here is derived from an EMBL/GenBank/DDBJ whole genome shotgun (WGS) entry which is preliminary data.</text>
</comment>
<dbReference type="AlphaFoldDB" id="A0A0U9HVX0"/>
<accession>A0A0U9HVX0</accession>
<sequence length="190" mass="21155">MKRLIYTVSLGLVLGLFLLTATYSETPPQPKDQLKSPVDSEKLKQIKPIPVPKCPDLVAEKIEFTIVSRTGKFSGKVRITGVVKNAGSEPYISGPNQQAVHLYEFIPGGSPRLVAKKNFQNLNPGQQITVTYERNWDAASTSEGEFPSSYRVVIVYDPDIRMDGNPKNDDCNLNNNEKERSGADINRLFK</sequence>
<dbReference type="RefSeq" id="WP_059176011.1">
    <property type="nucleotide sequence ID" value="NZ_BCNO01000001.1"/>
</dbReference>
<organism evidence="2 3">
    <name type="scientific">Thermodesulfovibrio aggregans</name>
    <dbReference type="NCBI Taxonomy" id="86166"/>
    <lineage>
        <taxon>Bacteria</taxon>
        <taxon>Pseudomonadati</taxon>
        <taxon>Nitrospirota</taxon>
        <taxon>Thermodesulfovibrionia</taxon>
        <taxon>Thermodesulfovibrionales</taxon>
        <taxon>Thermodesulfovibrionaceae</taxon>
        <taxon>Thermodesulfovibrio</taxon>
    </lineage>
</organism>
<feature type="compositionally biased region" description="Basic and acidic residues" evidence="1">
    <location>
        <begin position="165"/>
        <end position="182"/>
    </location>
</feature>
<evidence type="ECO:0000313" key="2">
    <source>
        <dbReference type="EMBL" id="GAQ94575.1"/>
    </source>
</evidence>
<name>A0A0U9HVX0_9BACT</name>
<dbReference type="Proteomes" id="UP000054976">
    <property type="component" value="Unassembled WGS sequence"/>
</dbReference>
<keyword evidence="3" id="KW-1185">Reference proteome</keyword>